<dbReference type="AlphaFoldDB" id="A0A1Y0C4T2"/>
<organism evidence="1 2">
    <name type="scientific">Mycobacterium dioxanotrophicus</name>
    <dbReference type="NCBI Taxonomy" id="482462"/>
    <lineage>
        <taxon>Bacteria</taxon>
        <taxon>Bacillati</taxon>
        <taxon>Actinomycetota</taxon>
        <taxon>Actinomycetes</taxon>
        <taxon>Mycobacteriales</taxon>
        <taxon>Mycobacteriaceae</taxon>
        <taxon>Mycobacterium</taxon>
    </lineage>
</organism>
<dbReference type="Gene3D" id="3.30.559.30">
    <property type="entry name" value="Nonribosomal peptide synthetase, condensation domain"/>
    <property type="match status" value="1"/>
</dbReference>
<dbReference type="EMBL" id="CP020809">
    <property type="protein sequence ID" value="ART70238.1"/>
    <property type="molecule type" value="Genomic_DNA"/>
</dbReference>
<dbReference type="OrthoDB" id="4710915at2"/>
<name>A0A1Y0C4T2_9MYCO</name>
<dbReference type="SUPFAM" id="SSF52777">
    <property type="entry name" value="CoA-dependent acyltransferases"/>
    <property type="match status" value="1"/>
</dbReference>
<sequence length="190" mass="19849">MANVIPMVAPLLHPGTTSWFSDYPTATPPRESDMATTTSALDGVLGAELAGACAAMGSSPEEILLAALGRTVARTIGDGVLDVDLDSEVMRRASVACSSHRSLSGYDLLTTVTRSTGPSRDHSCANVHFGYAEGRGSTAPAGYLLSLLVRPGSDAGLQLEWTYDTRGFDPVTVAELAEQFPFALIEVTSG</sequence>
<accession>A0A1Y0C4T2</accession>
<protein>
    <recommendedName>
        <fullName evidence="3">Polyketide synthase</fullName>
    </recommendedName>
</protein>
<proteinExistence type="predicted"/>
<evidence type="ECO:0000313" key="1">
    <source>
        <dbReference type="EMBL" id="ART70238.1"/>
    </source>
</evidence>
<dbReference type="KEGG" id="mdx:BTO20_18210"/>
<evidence type="ECO:0008006" key="3">
    <source>
        <dbReference type="Google" id="ProtNLM"/>
    </source>
</evidence>
<reference evidence="1 2" key="1">
    <citation type="submission" date="2017-04" db="EMBL/GenBank/DDBJ databases">
        <title>Whole Genome Sequence of 1,4-Dioxane Degrading Bacterium Mycobacterium dioxanotrophicus PH-06.</title>
        <authorList>
            <person name="He Y."/>
        </authorList>
    </citation>
    <scope>NUCLEOTIDE SEQUENCE [LARGE SCALE GENOMIC DNA]</scope>
    <source>
        <strain evidence="1 2">PH-06</strain>
    </source>
</reference>
<evidence type="ECO:0000313" key="2">
    <source>
        <dbReference type="Proteomes" id="UP000195331"/>
    </source>
</evidence>
<dbReference type="Proteomes" id="UP000195331">
    <property type="component" value="Chromosome"/>
</dbReference>
<keyword evidence="2" id="KW-1185">Reference proteome</keyword>
<gene>
    <name evidence="1" type="ORF">BTO20_18210</name>
</gene>